<feature type="compositionally biased region" description="Basic residues" evidence="1">
    <location>
        <begin position="966"/>
        <end position="982"/>
    </location>
</feature>
<feature type="compositionally biased region" description="Basic and acidic residues" evidence="1">
    <location>
        <begin position="718"/>
        <end position="736"/>
    </location>
</feature>
<feature type="region of interest" description="Disordered" evidence="1">
    <location>
        <begin position="834"/>
        <end position="886"/>
    </location>
</feature>
<feature type="region of interest" description="Disordered" evidence="1">
    <location>
        <begin position="1143"/>
        <end position="1277"/>
    </location>
</feature>
<feature type="region of interest" description="Disordered" evidence="1">
    <location>
        <begin position="1306"/>
        <end position="1325"/>
    </location>
</feature>
<evidence type="ECO:0000313" key="4">
    <source>
        <dbReference type="Proteomes" id="UP001063166"/>
    </source>
</evidence>
<feature type="transmembrane region" description="Helical" evidence="2">
    <location>
        <begin position="148"/>
        <end position="168"/>
    </location>
</feature>
<feature type="region of interest" description="Disordered" evidence="1">
    <location>
        <begin position="934"/>
        <end position="982"/>
    </location>
</feature>
<feature type="compositionally biased region" description="Basic and acidic residues" evidence="1">
    <location>
        <begin position="808"/>
        <end position="818"/>
    </location>
</feature>
<feature type="compositionally biased region" description="Low complexity" evidence="1">
    <location>
        <begin position="840"/>
        <end position="860"/>
    </location>
</feature>
<protein>
    <submittedName>
        <fullName evidence="3">Uncharacterized protein</fullName>
    </submittedName>
</protein>
<feature type="compositionally biased region" description="Low complexity" evidence="1">
    <location>
        <begin position="424"/>
        <end position="434"/>
    </location>
</feature>
<gene>
    <name evidence="3" type="ORF">LshimejAT787_0605760</name>
</gene>
<accession>A0A9P3ULL6</accession>
<evidence type="ECO:0000313" key="3">
    <source>
        <dbReference type="EMBL" id="GLB39414.1"/>
    </source>
</evidence>
<feature type="region of interest" description="Disordered" evidence="1">
    <location>
        <begin position="351"/>
        <end position="383"/>
    </location>
</feature>
<feature type="compositionally biased region" description="Basic and acidic residues" evidence="1">
    <location>
        <begin position="746"/>
        <end position="761"/>
    </location>
</feature>
<feature type="compositionally biased region" description="Low complexity" evidence="1">
    <location>
        <begin position="704"/>
        <end position="715"/>
    </location>
</feature>
<feature type="region of interest" description="Disordered" evidence="1">
    <location>
        <begin position="28"/>
        <end position="53"/>
    </location>
</feature>
<organism evidence="3 4">
    <name type="scientific">Lyophyllum shimeji</name>
    <name type="common">Hon-shimeji</name>
    <name type="synonym">Tricholoma shimeji</name>
    <dbReference type="NCBI Taxonomy" id="47721"/>
    <lineage>
        <taxon>Eukaryota</taxon>
        <taxon>Fungi</taxon>
        <taxon>Dikarya</taxon>
        <taxon>Basidiomycota</taxon>
        <taxon>Agaricomycotina</taxon>
        <taxon>Agaricomycetes</taxon>
        <taxon>Agaricomycetidae</taxon>
        <taxon>Agaricales</taxon>
        <taxon>Tricholomatineae</taxon>
        <taxon>Lyophyllaceae</taxon>
        <taxon>Lyophyllum</taxon>
    </lineage>
</organism>
<feature type="compositionally biased region" description="Basic and acidic residues" evidence="1">
    <location>
        <begin position="355"/>
        <end position="371"/>
    </location>
</feature>
<reference evidence="3" key="1">
    <citation type="submission" date="2022-07" db="EMBL/GenBank/DDBJ databases">
        <title>The genome of Lyophyllum shimeji provides insight into the initial evolution of ectomycorrhizal fungal genome.</title>
        <authorList>
            <person name="Kobayashi Y."/>
            <person name="Shibata T."/>
            <person name="Hirakawa H."/>
            <person name="Shigenobu S."/>
            <person name="Nishiyama T."/>
            <person name="Yamada A."/>
            <person name="Hasebe M."/>
            <person name="Kawaguchi M."/>
        </authorList>
    </citation>
    <scope>NUCLEOTIDE SEQUENCE</scope>
    <source>
        <strain evidence="3">AT787</strain>
    </source>
</reference>
<feature type="compositionally biased region" description="Low complexity" evidence="1">
    <location>
        <begin position="37"/>
        <end position="48"/>
    </location>
</feature>
<keyword evidence="2" id="KW-1133">Transmembrane helix</keyword>
<sequence length="1396" mass="148432">MLPFLSDRQRKNILVNFADPAVYQQPALTSTSAPRGSESQSSSFVSESIPGGSAQGGQVFEAGVFEGIGRGAVAELADAGMSPALQLDHGHAPCSSRLYSTTLGDPAQDDSSEGDSGSGEEGNIRDVRLGSHPPNVINAATPSDFPSAFVLFLVVLYSFTAAFVYEQIYEGTTARLYQALASHVVSLLFAFKLLASVVVASTRHLIRLSLAIKASFGVTAAFFRTLVGVAAAFAGHLVRLSLAFKAGVGTLIALPQHAAKRVVCAAYDIAASVLNSWRWIVSLVVRAVDAVASRASVLATFVLGLATPSHRQRAMTSQAVRDSLIFVAGAVLGRAYEHLKSRSAPAIVRAMGDGDGARSEDSLTLMQDDHGSSGAEDDGEEGKPFQLRSVASVVDFTRLLTRSGDNGRRIGSPGPVLVEGATLSPRSSSSASSSLQLADNEGRAGRPEVGRPLNAKPEDDDDLPGLPASPMLGPAVGLEEADLPTQPPFPGAVPISGAGGDTPAGERSELEDFDVAAVLSSPMLPGSFVPVQVPDQGAILASRPSSLSMRDDEGADVDESEEDPMSELLVLIQEMVSIPPPPSPPSTFDYADDDSDIDPLYELAEAVDEAVLLAQSLHMSNTGSYSDVTGPTGSPMSDADVVSRALCPVFNNENGHDAEGSRSSVSGDHNIVVPSEVGERETRTPVENALSLLQPSPCAEPTEGSGTASGGAALSNRESSDGREVPDHTLPKEARSFADTSQVRPQAERERTTQRRAEAARELGTWRREMLRTIERALGERARRAEQTAVRVEDVYETGEEVNWQSEESPRQEADDRVSTWTPVSVEALWTGSSTPNQVQAQAHQQAPAQPSSQSSPEAAWGPADSGGPLAKDADTPSAPVQLCAPDIPASFSTSLPIGPSAASRAPVEVQPNARAQAAAPLPIPPSLVGVWAPAQSSGPIPIVSPRRPRRRRHPNPDHAAAAARKEKKRTRRNLKRQERKRKAREIGWLFGTSGVVVKSEAKGKGKAKDVGVRAVEARLEREDEKGHQVMGGEVQAREDTEDASILEVRQHLLGASSERRLGACCRAVQEHVAASTSFITNPSDEGTPVFEYDVPGYYEGSGFGGDAGCERGYPVSSDWDGRYTALGTPLAASTPVVSNASNGAYLQPGRTDGAPAQNGPGSGCRVQGDRDGVNAGRPLGPLQRASRHHVPSFVPFELTSAPSAPAKRPAPPSSGPRRKRRRHRTLEHAQAAALQENKRTRQRRRRQARNRKYTRRAWGYGTETEMEGGTASEVEHADPAFVDTLPGGEDEDAASMFGTWVAGSESAVSDRSDDEYQASESGSSTPYLADTLVEYDAEDTPPLRADRFLGRAARFARYTGMDEEESVGGNAGLLRADWRSRVMTELWVSEHTWRG</sequence>
<keyword evidence="4" id="KW-1185">Reference proteome</keyword>
<feature type="region of interest" description="Disordered" evidence="1">
    <location>
        <begin position="403"/>
        <end position="506"/>
    </location>
</feature>
<name>A0A9P3ULL6_LYOSH</name>
<proteinExistence type="predicted"/>
<evidence type="ECO:0000256" key="2">
    <source>
        <dbReference type="SAM" id="Phobius"/>
    </source>
</evidence>
<feature type="region of interest" description="Disordered" evidence="1">
    <location>
        <begin position="98"/>
        <end position="127"/>
    </location>
</feature>
<keyword evidence="2" id="KW-0472">Membrane</keyword>
<keyword evidence="2" id="KW-0812">Transmembrane</keyword>
<feature type="compositionally biased region" description="Low complexity" evidence="1">
    <location>
        <begin position="1262"/>
        <end position="1271"/>
    </location>
</feature>
<feature type="region of interest" description="Disordered" evidence="1">
    <location>
        <begin position="690"/>
        <end position="761"/>
    </location>
</feature>
<feature type="compositionally biased region" description="Basic and acidic residues" evidence="1">
    <location>
        <begin position="440"/>
        <end position="449"/>
    </location>
</feature>
<feature type="compositionally biased region" description="Basic residues" evidence="1">
    <location>
        <begin position="1241"/>
        <end position="1256"/>
    </location>
</feature>
<feature type="transmembrane region" description="Helical" evidence="2">
    <location>
        <begin position="180"/>
        <end position="202"/>
    </location>
</feature>
<feature type="transmembrane region" description="Helical" evidence="2">
    <location>
        <begin position="214"/>
        <end position="234"/>
    </location>
</feature>
<dbReference type="Proteomes" id="UP001063166">
    <property type="component" value="Unassembled WGS sequence"/>
</dbReference>
<evidence type="ECO:0000256" key="1">
    <source>
        <dbReference type="SAM" id="MobiDB-lite"/>
    </source>
</evidence>
<dbReference type="EMBL" id="BRPK01000006">
    <property type="protein sequence ID" value="GLB39414.1"/>
    <property type="molecule type" value="Genomic_DNA"/>
</dbReference>
<feature type="region of interest" description="Disordered" evidence="1">
    <location>
        <begin position="798"/>
        <end position="819"/>
    </location>
</feature>
<feature type="compositionally biased region" description="Basic residues" evidence="1">
    <location>
        <begin position="1217"/>
        <end position="1226"/>
    </location>
</feature>
<comment type="caution">
    <text evidence="3">The sequence shown here is derived from an EMBL/GenBank/DDBJ whole genome shotgun (WGS) entry which is preliminary data.</text>
</comment>